<proteinExistence type="inferred from homology"/>
<accession>A0ABM1YKM1</accession>
<dbReference type="SMART" id="SM00364">
    <property type="entry name" value="LRR_BAC"/>
    <property type="match status" value="5"/>
</dbReference>
<evidence type="ECO:0000256" key="4">
    <source>
        <dbReference type="ARBA" id="ARBA00022692"/>
    </source>
</evidence>
<keyword evidence="3" id="KW-0433">Leucine-rich repeat</keyword>
<dbReference type="Pfam" id="PF13855">
    <property type="entry name" value="LRR_8"/>
    <property type="match status" value="4"/>
</dbReference>
<dbReference type="InterPro" id="IPR001611">
    <property type="entry name" value="Leu-rich_rpt"/>
</dbReference>
<dbReference type="InterPro" id="IPR000157">
    <property type="entry name" value="TIR_dom"/>
</dbReference>
<evidence type="ECO:0000256" key="10">
    <source>
        <dbReference type="ARBA" id="ARBA00023180"/>
    </source>
</evidence>
<dbReference type="InterPro" id="IPR035897">
    <property type="entry name" value="Toll_tir_struct_dom_sf"/>
</dbReference>
<dbReference type="SMART" id="SM00255">
    <property type="entry name" value="TIR"/>
    <property type="match status" value="1"/>
</dbReference>
<dbReference type="EnsemblMetazoa" id="AALFPA23_010029.R13923">
    <property type="protein sequence ID" value="AALFPA23_010029.P13923"/>
    <property type="gene ID" value="AALFPA23_010029"/>
</dbReference>
<dbReference type="SMART" id="SM00369">
    <property type="entry name" value="LRR_TYP"/>
    <property type="match status" value="14"/>
</dbReference>
<dbReference type="InterPro" id="IPR032675">
    <property type="entry name" value="LRR_dom_sf"/>
</dbReference>
<dbReference type="PROSITE" id="PS50104">
    <property type="entry name" value="TIR"/>
    <property type="match status" value="1"/>
</dbReference>
<keyword evidence="5" id="KW-0732">Signal</keyword>
<dbReference type="SMART" id="SM00013">
    <property type="entry name" value="LRRNT"/>
    <property type="match status" value="1"/>
</dbReference>
<dbReference type="PRINTS" id="PR01537">
    <property type="entry name" value="INTRLKN1R1F"/>
</dbReference>
<keyword evidence="4 11" id="KW-0812">Transmembrane</keyword>
<protein>
    <recommendedName>
        <fullName evidence="12">TIR domain-containing protein</fullName>
    </recommendedName>
</protein>
<keyword evidence="8 11" id="KW-0472">Membrane</keyword>
<dbReference type="InterPro" id="IPR003591">
    <property type="entry name" value="Leu-rich_rpt_typical-subtyp"/>
</dbReference>
<keyword evidence="9" id="KW-0675">Receptor</keyword>
<keyword evidence="14" id="KW-1185">Reference proteome</keyword>
<dbReference type="InterPro" id="IPR000372">
    <property type="entry name" value="LRRNT"/>
</dbReference>
<dbReference type="PANTHER" id="PTHR24365:SF541">
    <property type="entry name" value="PROTEIN TOLL-RELATED"/>
    <property type="match status" value="1"/>
</dbReference>
<evidence type="ECO:0000256" key="2">
    <source>
        <dbReference type="ARBA" id="ARBA00009634"/>
    </source>
</evidence>
<evidence type="ECO:0000256" key="11">
    <source>
        <dbReference type="SAM" id="Phobius"/>
    </source>
</evidence>
<name>A0ABM1YKM1_AEDAL</name>
<dbReference type="SUPFAM" id="SSF52200">
    <property type="entry name" value="Toll/Interleukin receptor TIR domain"/>
    <property type="match status" value="1"/>
</dbReference>
<dbReference type="InterPro" id="IPR000483">
    <property type="entry name" value="Cys-rich_flank_reg_C"/>
</dbReference>
<dbReference type="PROSITE" id="PS51450">
    <property type="entry name" value="LRR"/>
    <property type="match status" value="5"/>
</dbReference>
<keyword evidence="10" id="KW-0325">Glycoprotein</keyword>
<evidence type="ECO:0000256" key="5">
    <source>
        <dbReference type="ARBA" id="ARBA00022729"/>
    </source>
</evidence>
<evidence type="ECO:0000256" key="8">
    <source>
        <dbReference type="ARBA" id="ARBA00023136"/>
    </source>
</evidence>
<dbReference type="Gene3D" id="3.40.50.10140">
    <property type="entry name" value="Toll/interleukin-1 receptor homology (TIR) domain"/>
    <property type="match status" value="1"/>
</dbReference>
<dbReference type="SMART" id="SM00365">
    <property type="entry name" value="LRR_SD22"/>
    <property type="match status" value="7"/>
</dbReference>
<evidence type="ECO:0000256" key="9">
    <source>
        <dbReference type="ARBA" id="ARBA00023170"/>
    </source>
</evidence>
<comment type="subcellular location">
    <subcellularLocation>
        <location evidence="1">Membrane</location>
        <topology evidence="1">Single-pass type I membrane protein</topology>
    </subcellularLocation>
</comment>
<evidence type="ECO:0000256" key="1">
    <source>
        <dbReference type="ARBA" id="ARBA00004479"/>
    </source>
</evidence>
<dbReference type="GeneID" id="109415428"/>
<sequence length="1108" mass="127028">MASRPCWGGKRTDYLIGNCVEFWRMNIVERLQQSTMKRLVVLCVALNLIYVFAQQSLDYVLGAELLVNQPSSSASASDKFSCPESNPFIDCSCMYAIADYEIQCPIVNPEITVKIKPEVYAQVQCYDRHDLEALPNLKAGNTTQLKVIHCPLPEDKSILQLVSFLGVENVRDFWYQNYGKSAGVQLRRSHFVGLQGLEKLFLSSGINYIHRDLFADLSNLKWLVLQGNNLTRLENVFDNLTDLVVLELGANQITDLDAGFLQKLPKLRHLNLWHNEIRKVPKEIFRGAQSIEELDLSVNMIESLDPDVFALLPELSTLNLGFNQLRRVPKDLLSNNRLLKEFRMINNHAPLDVLPAELLGNLPNLIIVILSRNGFTKISPTIFFRSTAIQHIDLSYNNLRSLPEQLLRDQHWLQYFSVAYNRLEVLPDQLLENATELAVLDLSFNSLQNLSSKVFASLDKLTVLHLENNALHTIDLLAFAAIGNLETLFLQNNHLNYNTSIDKSPFQYLNNLRVLNLKNNSISTILHDWNYNALQLLQLDLSHNNFTQLAYLNLHFISRDIRIDLTHNQISQVDMSDFRIPAASPLQRKTGKIWVNLNANPLDCNCKALSFIEYIQDNDASIRRIQFATGDLHCLSPDNLQGKHVSEVPAVDLTCRFNQSGCSVECSCFQRPVDLTVIVNCSNQGLRRIPRLPQLDKLGYNSIELHLENNAITELPFEGISAVSKLYARNNSITHLQHIHLPHNLQVLDLSLNRLTTLDLQSIQVLNESLQLERLLLGSNPWQCDCSSAPFLHFIQQTFQLIADINQITCPNGHKLVAISINDLCRERWIMIVAISLTILLLGLLVGIFSSLCYAYHTEIKIWLFKHNLLQCWVTEQDVDKDKRFDAFISYSHHDEDFVANHLVPTLEQPPMNFRTCWHVRDWTPGELITEQMTRSISESRRTIVVLSKGFLESVWARMEFRTAHLNSLAERRSRVIVILYEYFGDLDHLDSDLRAYLRTNTYIRWGDPWFWDRLQYAMPHSQRIRGAKELRGARSYEIGMLEDRLEMSKSQIVAFDAFRGYLNPTLSRSLGRSLEQLDGNGNFEGIDIIESRSFDELFIIITKESDV</sequence>
<evidence type="ECO:0000313" key="13">
    <source>
        <dbReference type="EnsemblMetazoa" id="AALFPA23_010029.P13923"/>
    </source>
</evidence>
<feature type="transmembrane region" description="Helical" evidence="11">
    <location>
        <begin position="829"/>
        <end position="856"/>
    </location>
</feature>
<organism evidence="13 14">
    <name type="scientific">Aedes albopictus</name>
    <name type="common">Asian tiger mosquito</name>
    <name type="synonym">Stegomyia albopicta</name>
    <dbReference type="NCBI Taxonomy" id="7160"/>
    <lineage>
        <taxon>Eukaryota</taxon>
        <taxon>Metazoa</taxon>
        <taxon>Ecdysozoa</taxon>
        <taxon>Arthropoda</taxon>
        <taxon>Hexapoda</taxon>
        <taxon>Insecta</taxon>
        <taxon>Pterygota</taxon>
        <taxon>Neoptera</taxon>
        <taxon>Endopterygota</taxon>
        <taxon>Diptera</taxon>
        <taxon>Nematocera</taxon>
        <taxon>Culicoidea</taxon>
        <taxon>Culicidae</taxon>
        <taxon>Culicinae</taxon>
        <taxon>Aedini</taxon>
        <taxon>Aedes</taxon>
        <taxon>Stegomyia</taxon>
    </lineage>
</organism>
<dbReference type="SMART" id="SM00082">
    <property type="entry name" value="LRRCT"/>
    <property type="match status" value="2"/>
</dbReference>
<dbReference type="Gene3D" id="3.80.10.10">
    <property type="entry name" value="Ribonuclease Inhibitor"/>
    <property type="match status" value="3"/>
</dbReference>
<dbReference type="RefSeq" id="XP_062702406.1">
    <property type="nucleotide sequence ID" value="XM_062846422.1"/>
</dbReference>
<feature type="domain" description="TIR" evidence="12">
    <location>
        <begin position="883"/>
        <end position="1019"/>
    </location>
</feature>
<evidence type="ECO:0000256" key="3">
    <source>
        <dbReference type="ARBA" id="ARBA00022614"/>
    </source>
</evidence>
<dbReference type="Pfam" id="PF01582">
    <property type="entry name" value="TIR"/>
    <property type="match status" value="1"/>
</dbReference>
<evidence type="ECO:0000256" key="7">
    <source>
        <dbReference type="ARBA" id="ARBA00022989"/>
    </source>
</evidence>
<dbReference type="PANTHER" id="PTHR24365">
    <property type="entry name" value="TOLL-LIKE RECEPTOR"/>
    <property type="match status" value="1"/>
</dbReference>
<evidence type="ECO:0000313" key="14">
    <source>
        <dbReference type="Proteomes" id="UP000069940"/>
    </source>
</evidence>
<keyword evidence="7 11" id="KW-1133">Transmembrane helix</keyword>
<dbReference type="Proteomes" id="UP000069940">
    <property type="component" value="Unassembled WGS sequence"/>
</dbReference>
<reference evidence="14" key="1">
    <citation type="journal article" date="2015" name="Proc. Natl. Acad. Sci. U.S.A.">
        <title>Genome sequence of the Asian Tiger mosquito, Aedes albopictus, reveals insights into its biology, genetics, and evolution.</title>
        <authorList>
            <person name="Chen X.G."/>
            <person name="Jiang X."/>
            <person name="Gu J."/>
            <person name="Xu M."/>
            <person name="Wu Y."/>
            <person name="Deng Y."/>
            <person name="Zhang C."/>
            <person name="Bonizzoni M."/>
            <person name="Dermauw W."/>
            <person name="Vontas J."/>
            <person name="Armbruster P."/>
            <person name="Huang X."/>
            <person name="Yang Y."/>
            <person name="Zhang H."/>
            <person name="He W."/>
            <person name="Peng H."/>
            <person name="Liu Y."/>
            <person name="Wu K."/>
            <person name="Chen J."/>
            <person name="Lirakis M."/>
            <person name="Topalis P."/>
            <person name="Van Leeuwen T."/>
            <person name="Hall A.B."/>
            <person name="Jiang X."/>
            <person name="Thorpe C."/>
            <person name="Mueller R.L."/>
            <person name="Sun C."/>
            <person name="Waterhouse R.M."/>
            <person name="Yan G."/>
            <person name="Tu Z.J."/>
            <person name="Fang X."/>
            <person name="James A.A."/>
        </authorList>
    </citation>
    <scope>NUCLEOTIDE SEQUENCE [LARGE SCALE GENOMIC DNA]</scope>
    <source>
        <strain evidence="14">Foshan</strain>
    </source>
</reference>
<comment type="similarity">
    <text evidence="2">Belongs to the Toll-like receptor family.</text>
</comment>
<reference evidence="13" key="2">
    <citation type="submission" date="2025-05" db="UniProtKB">
        <authorList>
            <consortium name="EnsemblMetazoa"/>
        </authorList>
    </citation>
    <scope>IDENTIFICATION</scope>
    <source>
        <strain evidence="13">Foshan</strain>
    </source>
</reference>
<evidence type="ECO:0000256" key="6">
    <source>
        <dbReference type="ARBA" id="ARBA00022737"/>
    </source>
</evidence>
<evidence type="ECO:0000259" key="12">
    <source>
        <dbReference type="PROSITE" id="PS50104"/>
    </source>
</evidence>
<dbReference type="SUPFAM" id="SSF52058">
    <property type="entry name" value="L domain-like"/>
    <property type="match status" value="2"/>
</dbReference>
<keyword evidence="6" id="KW-0677">Repeat</keyword>